<evidence type="ECO:0000259" key="6">
    <source>
        <dbReference type="Pfam" id="PF02365"/>
    </source>
</evidence>
<comment type="caution">
    <text evidence="7">The sequence shown here is derived from an EMBL/GenBank/DDBJ whole genome shotgun (WGS) entry which is preliminary data.</text>
</comment>
<protein>
    <submittedName>
        <fullName evidence="7">No apical meristem (NAM) protein</fullName>
    </submittedName>
</protein>
<evidence type="ECO:0000256" key="2">
    <source>
        <dbReference type="ARBA" id="ARBA00023125"/>
    </source>
</evidence>
<keyword evidence="2" id="KW-0238">DNA-binding</keyword>
<accession>A0A1R3HRP4</accession>
<keyword evidence="1" id="KW-0805">Transcription regulation</keyword>
<dbReference type="GO" id="GO:0006355">
    <property type="term" value="P:regulation of DNA-templated transcription"/>
    <property type="evidence" value="ECO:0007669"/>
    <property type="project" value="InterPro"/>
</dbReference>
<keyword evidence="3" id="KW-0804">Transcription</keyword>
<dbReference type="Gene3D" id="2.170.150.80">
    <property type="entry name" value="NAC domain"/>
    <property type="match status" value="1"/>
</dbReference>
<dbReference type="InterPro" id="IPR036093">
    <property type="entry name" value="NAC_dom_sf"/>
</dbReference>
<dbReference type="EMBL" id="AWWV01011294">
    <property type="protein sequence ID" value="OMO73047.1"/>
    <property type="molecule type" value="Genomic_DNA"/>
</dbReference>
<evidence type="ECO:0000256" key="5">
    <source>
        <dbReference type="SAM" id="MobiDB-lite"/>
    </source>
</evidence>
<dbReference type="Proteomes" id="UP000188268">
    <property type="component" value="Unassembled WGS sequence"/>
</dbReference>
<dbReference type="InterPro" id="IPR003441">
    <property type="entry name" value="NAC-dom"/>
</dbReference>
<dbReference type="OrthoDB" id="10450118at2759"/>
<dbReference type="SUPFAM" id="SSF101941">
    <property type="entry name" value="NAC domain"/>
    <property type="match status" value="1"/>
</dbReference>
<reference evidence="7 8" key="1">
    <citation type="submission" date="2013-09" db="EMBL/GenBank/DDBJ databases">
        <title>Corchorus capsularis genome sequencing.</title>
        <authorList>
            <person name="Alam M."/>
            <person name="Haque M.S."/>
            <person name="Islam M.S."/>
            <person name="Emdad E.M."/>
            <person name="Islam M.M."/>
            <person name="Ahmed B."/>
            <person name="Halim A."/>
            <person name="Hossen Q.M.M."/>
            <person name="Hossain M.Z."/>
            <person name="Ahmed R."/>
            <person name="Khan M.M."/>
            <person name="Islam R."/>
            <person name="Rashid M.M."/>
            <person name="Khan S.A."/>
            <person name="Rahman M.S."/>
            <person name="Alam M."/>
        </authorList>
    </citation>
    <scope>NUCLEOTIDE SEQUENCE [LARGE SCALE GENOMIC DNA]</scope>
    <source>
        <strain evidence="8">cv. CVL-1</strain>
        <tissue evidence="7">Whole seedling</tissue>
    </source>
</reference>
<name>A0A1R3HRP4_COCAP</name>
<dbReference type="GO" id="GO:0048731">
    <property type="term" value="P:system development"/>
    <property type="evidence" value="ECO:0007669"/>
    <property type="project" value="TreeGrafter"/>
</dbReference>
<evidence type="ECO:0000256" key="3">
    <source>
        <dbReference type="ARBA" id="ARBA00023163"/>
    </source>
</evidence>
<evidence type="ECO:0000256" key="1">
    <source>
        <dbReference type="ARBA" id="ARBA00023015"/>
    </source>
</evidence>
<keyword evidence="4" id="KW-0539">Nucleus</keyword>
<dbReference type="STRING" id="210143.A0A1R3HRP4"/>
<gene>
    <name evidence="7" type="ORF">CCACVL1_17484</name>
</gene>
<dbReference type="PANTHER" id="PTHR31719">
    <property type="entry name" value="NAC TRANSCRIPTION FACTOR 56"/>
    <property type="match status" value="1"/>
</dbReference>
<feature type="domain" description="NAC" evidence="6">
    <location>
        <begin position="22"/>
        <end position="69"/>
    </location>
</feature>
<proteinExistence type="predicted"/>
<organism evidence="7 8">
    <name type="scientific">Corchorus capsularis</name>
    <name type="common">Jute</name>
    <dbReference type="NCBI Taxonomy" id="210143"/>
    <lineage>
        <taxon>Eukaryota</taxon>
        <taxon>Viridiplantae</taxon>
        <taxon>Streptophyta</taxon>
        <taxon>Embryophyta</taxon>
        <taxon>Tracheophyta</taxon>
        <taxon>Spermatophyta</taxon>
        <taxon>Magnoliopsida</taxon>
        <taxon>eudicotyledons</taxon>
        <taxon>Gunneridae</taxon>
        <taxon>Pentapetalae</taxon>
        <taxon>rosids</taxon>
        <taxon>malvids</taxon>
        <taxon>Malvales</taxon>
        <taxon>Malvaceae</taxon>
        <taxon>Grewioideae</taxon>
        <taxon>Apeibeae</taxon>
        <taxon>Corchorus</taxon>
    </lineage>
</organism>
<keyword evidence="8" id="KW-1185">Reference proteome</keyword>
<dbReference type="Pfam" id="PF02365">
    <property type="entry name" value="NAM"/>
    <property type="match status" value="1"/>
</dbReference>
<evidence type="ECO:0000256" key="4">
    <source>
        <dbReference type="ARBA" id="ARBA00023242"/>
    </source>
</evidence>
<dbReference type="GO" id="GO:0003677">
    <property type="term" value="F:DNA binding"/>
    <property type="evidence" value="ECO:0007669"/>
    <property type="project" value="UniProtKB-KW"/>
</dbReference>
<evidence type="ECO:0000313" key="8">
    <source>
        <dbReference type="Proteomes" id="UP000188268"/>
    </source>
</evidence>
<dbReference type="AlphaFoldDB" id="A0A1R3HRP4"/>
<feature type="region of interest" description="Disordered" evidence="5">
    <location>
        <begin position="95"/>
        <end position="144"/>
    </location>
</feature>
<feature type="compositionally biased region" description="Acidic residues" evidence="5">
    <location>
        <begin position="109"/>
        <end position="119"/>
    </location>
</feature>
<evidence type="ECO:0000313" key="7">
    <source>
        <dbReference type="EMBL" id="OMO73047.1"/>
    </source>
</evidence>
<dbReference type="Gramene" id="OMO73047">
    <property type="protein sequence ID" value="OMO73047"/>
    <property type="gene ID" value="CCACVL1_17484"/>
</dbReference>
<dbReference type="PANTHER" id="PTHR31719:SF209">
    <property type="entry name" value="NAC DOMAIN-CONTAINING PROTEIN 68-LIKE"/>
    <property type="match status" value="1"/>
</dbReference>
<sequence>MEEAASSSRQPLGSRKAKINVPIGYRFKPRDDQLIVHYLKPKAYNQPLPPNTIEDVELYSYSPEALTRNFFVSPFYSVSMLDNWVLCKVYNKKQGKNQDGETSGRGTTADEDEGEDDGDGGAPPSKEEEEEEQQSSSITNAASPQIAVDQKQNHQHYNNMMMLLQSSYPPEMPYYSNNGYDNGASTFGFSDFSGCLGLGQDLACYGNFVPKSSILPPPDPDQFDPTGSKYPLNMMITDPSFTDDERNYLLELLEKLNTNNSFNNGLEDKNTNKRL</sequence>